<dbReference type="Pfam" id="PF06985">
    <property type="entry name" value="HET"/>
    <property type="match status" value="1"/>
</dbReference>
<dbReference type="InterPro" id="IPR010730">
    <property type="entry name" value="HET"/>
</dbReference>
<name>A0AAD5RPU5_9PEZI</name>
<protein>
    <recommendedName>
        <fullName evidence="1">Heterokaryon incompatibility domain-containing protein</fullName>
    </recommendedName>
</protein>
<reference evidence="2" key="1">
    <citation type="submission" date="2022-07" db="EMBL/GenBank/DDBJ databases">
        <title>Draft genome sequence of Zalerion maritima ATCC 34329, a (micro)plastics degrading marine fungus.</title>
        <authorList>
            <person name="Paco A."/>
            <person name="Goncalves M.F.M."/>
            <person name="Rocha-Santos T.A.P."/>
            <person name="Alves A."/>
        </authorList>
    </citation>
    <scope>NUCLEOTIDE SEQUENCE</scope>
    <source>
        <strain evidence="2">ATCC 34329</strain>
    </source>
</reference>
<dbReference type="EMBL" id="JAKWBI020000184">
    <property type="protein sequence ID" value="KAJ2899924.1"/>
    <property type="molecule type" value="Genomic_DNA"/>
</dbReference>
<gene>
    <name evidence="2" type="ORF">MKZ38_002723</name>
</gene>
<evidence type="ECO:0000313" key="3">
    <source>
        <dbReference type="Proteomes" id="UP001201980"/>
    </source>
</evidence>
<dbReference type="AlphaFoldDB" id="A0AAD5RPU5"/>
<sequence>MMANVICVPISPPFMEGKRRCLVCCDLDLRTNFPAYKTRTNCFAHLQEISRAILDGCPSCTFLWRVVVEMLECNPSQEGMAQANSGLAEPGFEIESCVEGGPLTLRWSDQFFVPSAPGLTDKKRRIELFMDVGKKCVYPSIGEGRHVNPALMPDRTLDRAKNWLVECIRGHGCGVQETQLPRRVLVFKFGDKGLETMLQEQNIGEHGLYVALLHGLTEGSLPARNGNHSSLSQWTPVSNLPKTIQDACKLTLELGLQRLWIDSLCAHPGDATDVPKVFQDSHLILAPDNERGFYGEQAGPNVTDKTFMAPSPGGGEIQVYARITHKRRDDSREMSHRVLHGQQTAMSGSTPEAMKWMTRNGVAPRRAIYPSLDEWAWECGKMKACECHVLPLKKD</sequence>
<organism evidence="2 3">
    <name type="scientific">Zalerion maritima</name>
    <dbReference type="NCBI Taxonomy" id="339359"/>
    <lineage>
        <taxon>Eukaryota</taxon>
        <taxon>Fungi</taxon>
        <taxon>Dikarya</taxon>
        <taxon>Ascomycota</taxon>
        <taxon>Pezizomycotina</taxon>
        <taxon>Sordariomycetes</taxon>
        <taxon>Lulworthiomycetidae</taxon>
        <taxon>Lulworthiales</taxon>
        <taxon>Lulworthiaceae</taxon>
        <taxon>Zalerion</taxon>
    </lineage>
</organism>
<accession>A0AAD5RPU5</accession>
<dbReference type="PANTHER" id="PTHR33112:SF9">
    <property type="entry name" value="HETEROKARYON INCOMPATIBILITY DOMAIN-CONTAINING PROTEIN"/>
    <property type="match status" value="1"/>
</dbReference>
<keyword evidence="3" id="KW-1185">Reference proteome</keyword>
<feature type="domain" description="Heterokaryon incompatibility" evidence="1">
    <location>
        <begin position="234"/>
        <end position="269"/>
    </location>
</feature>
<comment type="caution">
    <text evidence="2">The sequence shown here is derived from an EMBL/GenBank/DDBJ whole genome shotgun (WGS) entry which is preliminary data.</text>
</comment>
<evidence type="ECO:0000313" key="2">
    <source>
        <dbReference type="EMBL" id="KAJ2899924.1"/>
    </source>
</evidence>
<dbReference type="Proteomes" id="UP001201980">
    <property type="component" value="Unassembled WGS sequence"/>
</dbReference>
<dbReference type="PANTHER" id="PTHR33112">
    <property type="entry name" value="DOMAIN PROTEIN, PUTATIVE-RELATED"/>
    <property type="match status" value="1"/>
</dbReference>
<proteinExistence type="predicted"/>
<evidence type="ECO:0000259" key="1">
    <source>
        <dbReference type="Pfam" id="PF06985"/>
    </source>
</evidence>